<proteinExistence type="predicted"/>
<dbReference type="InterPro" id="IPR039780">
    <property type="entry name" value="Mot2"/>
</dbReference>
<evidence type="ECO:0008006" key="8">
    <source>
        <dbReference type="Google" id="ProtNLM"/>
    </source>
</evidence>
<evidence type="ECO:0000313" key="7">
    <source>
        <dbReference type="Proteomes" id="UP000324705"/>
    </source>
</evidence>
<accession>A0A9R0TLX8</accession>
<dbReference type="SUPFAM" id="SSF54928">
    <property type="entry name" value="RNA-binding domain, RBD"/>
    <property type="match status" value="1"/>
</dbReference>
<dbReference type="InterPro" id="IPR034261">
    <property type="entry name" value="CNOT4_RRM"/>
</dbReference>
<feature type="compositionally biased region" description="Polar residues" evidence="3">
    <location>
        <begin position="319"/>
        <end position="334"/>
    </location>
</feature>
<feature type="compositionally biased region" description="Low complexity" evidence="3">
    <location>
        <begin position="341"/>
        <end position="358"/>
    </location>
</feature>
<dbReference type="Proteomes" id="UP000324705">
    <property type="component" value="Chromosome 5A"/>
</dbReference>
<dbReference type="Gene3D" id="3.30.70.330">
    <property type="match status" value="1"/>
</dbReference>
<evidence type="ECO:0000259" key="5">
    <source>
        <dbReference type="PROSITE" id="PS50102"/>
    </source>
</evidence>
<feature type="region of interest" description="Disordered" evidence="3">
    <location>
        <begin position="282"/>
        <end position="363"/>
    </location>
</feature>
<dbReference type="PROSITE" id="PS50102">
    <property type="entry name" value="RRM"/>
    <property type="match status" value="1"/>
</dbReference>
<dbReference type="SMART" id="SM00361">
    <property type="entry name" value="RRM_1"/>
    <property type="match status" value="1"/>
</dbReference>
<dbReference type="GO" id="GO:0008270">
    <property type="term" value="F:zinc ion binding"/>
    <property type="evidence" value="ECO:0007669"/>
    <property type="project" value="UniProtKB-KW"/>
</dbReference>
<dbReference type="PANTHER" id="PTHR12603:SF36">
    <property type="entry name" value="RNA BINDING (RRM_RBD_RNP MOTIFS) FAMILY PROTEIN"/>
    <property type="match status" value="1"/>
</dbReference>
<dbReference type="InterPro" id="IPR000504">
    <property type="entry name" value="RRM_dom"/>
</dbReference>
<evidence type="ECO:0000313" key="6">
    <source>
        <dbReference type="EMBL" id="VAI16337.1"/>
    </source>
</evidence>
<reference evidence="6 7" key="1">
    <citation type="submission" date="2017-09" db="EMBL/GenBank/DDBJ databases">
        <authorList>
            <consortium name="International Durum Wheat Genome Sequencing Consortium (IDWGSC)"/>
            <person name="Milanesi L."/>
        </authorList>
    </citation>
    <scope>NUCLEOTIDE SEQUENCE [LARGE SCALE GENOMIC DNA]</scope>
    <source>
        <strain evidence="7">cv. Svevo</strain>
    </source>
</reference>
<dbReference type="CDD" id="cd16618">
    <property type="entry name" value="mRING-HC-C4C4_CNOT4"/>
    <property type="match status" value="1"/>
</dbReference>
<dbReference type="FunFam" id="3.30.70.330:FF:000161">
    <property type="entry name" value="RNA binding (RRM/RBD/RNP motifs) family protein"/>
    <property type="match status" value="1"/>
</dbReference>
<evidence type="ECO:0000256" key="2">
    <source>
        <dbReference type="PROSITE-ProRule" id="PRU00176"/>
    </source>
</evidence>
<feature type="compositionally biased region" description="Basic and acidic residues" evidence="3">
    <location>
        <begin position="491"/>
        <end position="507"/>
    </location>
</feature>
<feature type="domain" description="RING-type" evidence="4">
    <location>
        <begin position="12"/>
        <end position="60"/>
    </location>
</feature>
<dbReference type="AlphaFoldDB" id="A0A9R0TLX8"/>
<dbReference type="GO" id="GO:0003723">
    <property type="term" value="F:RNA binding"/>
    <property type="evidence" value="ECO:0007669"/>
    <property type="project" value="UniProtKB-UniRule"/>
</dbReference>
<keyword evidence="1" id="KW-0863">Zinc-finger</keyword>
<dbReference type="Gramene" id="TRITD5Av1G116730.5">
    <property type="protein sequence ID" value="TRITD5Av1G116730.5"/>
    <property type="gene ID" value="TRITD5Av1G116730"/>
</dbReference>
<evidence type="ECO:0000259" key="4">
    <source>
        <dbReference type="PROSITE" id="PS50089"/>
    </source>
</evidence>
<dbReference type="InterPro" id="IPR012677">
    <property type="entry name" value="Nucleotide-bd_a/b_plait_sf"/>
</dbReference>
<dbReference type="InterPro" id="IPR003954">
    <property type="entry name" value="RRM_euk-type"/>
</dbReference>
<keyword evidence="7" id="KW-1185">Reference proteome</keyword>
<feature type="domain" description="RRM" evidence="5">
    <location>
        <begin position="115"/>
        <end position="202"/>
    </location>
</feature>
<dbReference type="InterPro" id="IPR001841">
    <property type="entry name" value="Znf_RING"/>
</dbReference>
<keyword evidence="1" id="KW-0862">Zinc</keyword>
<dbReference type="PROSITE" id="PS50089">
    <property type="entry name" value="ZF_RING_2"/>
    <property type="match status" value="1"/>
</dbReference>
<dbReference type="GO" id="GO:0016567">
    <property type="term" value="P:protein ubiquitination"/>
    <property type="evidence" value="ECO:0007669"/>
    <property type="project" value="TreeGrafter"/>
</dbReference>
<dbReference type="Pfam" id="PF00076">
    <property type="entry name" value="RRM_1"/>
    <property type="match status" value="1"/>
</dbReference>
<dbReference type="Gene3D" id="3.30.40.10">
    <property type="entry name" value="Zinc/RING finger domain, C3HC4 (zinc finger)"/>
    <property type="match status" value="1"/>
</dbReference>
<name>A0A9R0TLX8_TRITD</name>
<feature type="compositionally biased region" description="Polar residues" evidence="3">
    <location>
        <begin position="282"/>
        <end position="311"/>
    </location>
</feature>
<dbReference type="InterPro" id="IPR039515">
    <property type="entry name" value="NOT4_mRING-HC-C4C4"/>
</dbReference>
<dbReference type="InterPro" id="IPR013083">
    <property type="entry name" value="Znf_RING/FYVE/PHD"/>
</dbReference>
<dbReference type="PANTHER" id="PTHR12603">
    <property type="entry name" value="CCR4-NOT TRANSCRIPTION COMPLEX RELATED"/>
    <property type="match status" value="1"/>
</dbReference>
<sequence length="834" mass="91268">MMTMSDDGDRTCPLCAEEMDITDQQLKPCKCGYEICVWCWHHIIDMAEKEDTEGRCPACRTRYDKDRIVKMAATCDRTVADKNTDKKQKTQKVKSKTLTVEAKKHLASVRVIQRNLVYIIGLPANLCNESVLERREYFGQYGKVLKVSVSRPTGAPSQQTSTNNGISVYITYAKEEEAIRCIQAVHNFVLEGKVLRACFGTTKYCHAWLRNMTCGNPDCLYLHDVGSQEDSFTKDEIISAYTRSRVPQMASSVSQRRAGTVLPPPAEDFSYSAVVSAKHTIKNGTTNTTGQSRLSPPNSSSGRSTLPSATSWGHRDLNTRTTATEVASSQSLTKSKAEAHSNSLSSSSMISNSRLPSSWNDDTSTVLKMTEGRQVSERDSLSKTLKPYRPGIAKETQAVTSLESSLDIDFSTIPSAWNDDEVVASDETSKGSEEKQVVNGKFFPSASSKPTEPGQIGSKSSTSPKNGEAVNSSKQNLADCVPHSAISGSVLKRDEGENRPGDTEVEKLSVGVTSVTLDSKDTVHSMEENQQLGAVPNTSAVVPLSQSLKKEQSHLKLAGLSSSENKDPVLSCQSSSDKHLDWSSELQSCRVASPLNDIWNSSVATDKPHATANTSHISLWNDKEINPTSTSDGRTSGTMLQTRLSSTENASTMLNGRREGLGPMYTPDMVSEHSGMRNHQHRALDAARNDNIGSFGNAVSGNKDEGSIISDILSLEFDPWDESYSTANNFVKMLNESEKNDALFNAPSWKSKGTSNESRFSFARQDNQRNFQDSSFRNCGTDQNFSLLSQNSHGNSYQNGVAFQSPEEDFSKSNPLAMSDIATAGEYDTCVFCI</sequence>
<evidence type="ECO:0000256" key="3">
    <source>
        <dbReference type="SAM" id="MobiDB-lite"/>
    </source>
</evidence>
<feature type="region of interest" description="Disordered" evidence="3">
    <location>
        <begin position="488"/>
        <end position="507"/>
    </location>
</feature>
<evidence type="ECO:0000256" key="1">
    <source>
        <dbReference type="PROSITE-ProRule" id="PRU00175"/>
    </source>
</evidence>
<organism evidence="6 7">
    <name type="scientific">Triticum turgidum subsp. durum</name>
    <name type="common">Durum wheat</name>
    <name type="synonym">Triticum durum</name>
    <dbReference type="NCBI Taxonomy" id="4567"/>
    <lineage>
        <taxon>Eukaryota</taxon>
        <taxon>Viridiplantae</taxon>
        <taxon>Streptophyta</taxon>
        <taxon>Embryophyta</taxon>
        <taxon>Tracheophyta</taxon>
        <taxon>Spermatophyta</taxon>
        <taxon>Magnoliopsida</taxon>
        <taxon>Liliopsida</taxon>
        <taxon>Poales</taxon>
        <taxon>Poaceae</taxon>
        <taxon>BOP clade</taxon>
        <taxon>Pooideae</taxon>
        <taxon>Triticodae</taxon>
        <taxon>Triticeae</taxon>
        <taxon>Triticinae</taxon>
        <taxon>Triticum</taxon>
    </lineage>
</organism>
<dbReference type="GO" id="GO:0004842">
    <property type="term" value="F:ubiquitin-protein transferase activity"/>
    <property type="evidence" value="ECO:0007669"/>
    <property type="project" value="InterPro"/>
</dbReference>
<feature type="compositionally biased region" description="Basic and acidic residues" evidence="3">
    <location>
        <begin position="427"/>
        <end position="436"/>
    </location>
</feature>
<protein>
    <recommendedName>
        <fullName evidence="8">CCR4-NOT transcription complex subunit 4</fullName>
    </recommendedName>
</protein>
<dbReference type="InterPro" id="IPR035979">
    <property type="entry name" value="RBD_domain_sf"/>
</dbReference>
<keyword evidence="1" id="KW-0479">Metal-binding</keyword>
<feature type="compositionally biased region" description="Polar residues" evidence="3">
    <location>
        <begin position="457"/>
        <end position="476"/>
    </location>
</feature>
<dbReference type="CDD" id="cd12438">
    <property type="entry name" value="RRM_CNOT4"/>
    <property type="match status" value="1"/>
</dbReference>
<gene>
    <name evidence="6" type="ORF">TRITD_5Av1G116730</name>
</gene>
<keyword evidence="2" id="KW-0694">RNA-binding</keyword>
<dbReference type="GO" id="GO:0030014">
    <property type="term" value="C:CCR4-NOT complex"/>
    <property type="evidence" value="ECO:0007669"/>
    <property type="project" value="InterPro"/>
</dbReference>
<feature type="region of interest" description="Disordered" evidence="3">
    <location>
        <begin position="421"/>
        <end position="479"/>
    </location>
</feature>
<dbReference type="SUPFAM" id="SSF57850">
    <property type="entry name" value="RING/U-box"/>
    <property type="match status" value="1"/>
</dbReference>
<dbReference type="FunFam" id="3.30.40.10:FF:000155">
    <property type="entry name" value="RNA binding (RRM/RBD/RNP motifs) family protein"/>
    <property type="match status" value="1"/>
</dbReference>
<dbReference type="Pfam" id="PF14570">
    <property type="entry name" value="zf-RING_4"/>
    <property type="match status" value="1"/>
</dbReference>
<dbReference type="EMBL" id="LT934119">
    <property type="protein sequence ID" value="VAI16337.1"/>
    <property type="molecule type" value="Genomic_DNA"/>
</dbReference>